<sequence length="245" mass="27696">MAGRGWFKLFLKRHPQLAKRKAQNMNVARAQKLNKFIVKDYFQKLSDTLDELDFKNKPERIYNLDEKGCRLTIHHQQTVLAQKGVRASNSARAHQKIGGVIPPMVIFKGKRKKPEFDDNLPAGSLVKMSQKGSMTIELFVEFLSHLGKYKIAGPILLIFDGAACHLDYTIVEEAARHEITLLCMPSNTTELQPSTKPFTGLLKHTGIRGFKILVSASGKSSNKGQIQYNLFLVWPQQKIFQAVPH</sequence>
<organism evidence="3 4">
    <name type="scientific">Aromia moschata</name>
    <dbReference type="NCBI Taxonomy" id="1265417"/>
    <lineage>
        <taxon>Eukaryota</taxon>
        <taxon>Metazoa</taxon>
        <taxon>Ecdysozoa</taxon>
        <taxon>Arthropoda</taxon>
        <taxon>Hexapoda</taxon>
        <taxon>Insecta</taxon>
        <taxon>Pterygota</taxon>
        <taxon>Neoptera</taxon>
        <taxon>Endopterygota</taxon>
        <taxon>Coleoptera</taxon>
        <taxon>Polyphaga</taxon>
        <taxon>Cucujiformia</taxon>
        <taxon>Chrysomeloidea</taxon>
        <taxon>Cerambycidae</taxon>
        <taxon>Cerambycinae</taxon>
        <taxon>Callichromatini</taxon>
        <taxon>Aromia</taxon>
    </lineage>
</organism>
<dbReference type="GO" id="GO:0003677">
    <property type="term" value="F:DNA binding"/>
    <property type="evidence" value="ECO:0007669"/>
    <property type="project" value="UniProtKB-KW"/>
</dbReference>
<dbReference type="AlphaFoldDB" id="A0AAV8Z2Y2"/>
<accession>A0AAV8Z2Y2</accession>
<reference evidence="3" key="1">
    <citation type="journal article" date="2023" name="Insect Mol. Biol.">
        <title>Genome sequencing provides insights into the evolution of gene families encoding plant cell wall-degrading enzymes in longhorned beetles.</title>
        <authorList>
            <person name="Shin N.R."/>
            <person name="Okamura Y."/>
            <person name="Kirsch R."/>
            <person name="Pauchet Y."/>
        </authorList>
    </citation>
    <scope>NUCLEOTIDE SEQUENCE</scope>
    <source>
        <strain evidence="3">AMC_N1</strain>
    </source>
</reference>
<name>A0AAV8Z2Y2_9CUCU</name>
<keyword evidence="4" id="KW-1185">Reference proteome</keyword>
<gene>
    <name evidence="3" type="ORF">NQ318_002204</name>
</gene>
<keyword evidence="1" id="KW-0238">DNA-binding</keyword>
<dbReference type="EMBL" id="JAPWTK010000017">
    <property type="protein sequence ID" value="KAJ8958421.1"/>
    <property type="molecule type" value="Genomic_DNA"/>
</dbReference>
<dbReference type="Proteomes" id="UP001162162">
    <property type="component" value="Unassembled WGS sequence"/>
</dbReference>
<feature type="domain" description="HTH CENPB-type" evidence="2">
    <location>
        <begin position="1"/>
        <end position="20"/>
    </location>
</feature>
<protein>
    <recommendedName>
        <fullName evidence="2">HTH CENPB-type domain-containing protein</fullName>
    </recommendedName>
</protein>
<dbReference type="InterPro" id="IPR006600">
    <property type="entry name" value="HTH_CenpB_DNA-bd_dom"/>
</dbReference>
<evidence type="ECO:0000313" key="3">
    <source>
        <dbReference type="EMBL" id="KAJ8958421.1"/>
    </source>
</evidence>
<dbReference type="Pfam" id="PF03184">
    <property type="entry name" value="DDE_1"/>
    <property type="match status" value="1"/>
</dbReference>
<evidence type="ECO:0000259" key="2">
    <source>
        <dbReference type="PROSITE" id="PS51253"/>
    </source>
</evidence>
<evidence type="ECO:0000313" key="4">
    <source>
        <dbReference type="Proteomes" id="UP001162162"/>
    </source>
</evidence>
<dbReference type="PROSITE" id="PS51253">
    <property type="entry name" value="HTH_CENPB"/>
    <property type="match status" value="1"/>
</dbReference>
<comment type="caution">
    <text evidence="3">The sequence shown here is derived from an EMBL/GenBank/DDBJ whole genome shotgun (WGS) entry which is preliminary data.</text>
</comment>
<dbReference type="InterPro" id="IPR004875">
    <property type="entry name" value="DDE_SF_endonuclease_dom"/>
</dbReference>
<evidence type="ECO:0000256" key="1">
    <source>
        <dbReference type="ARBA" id="ARBA00023125"/>
    </source>
</evidence>
<proteinExistence type="predicted"/>